<protein>
    <submittedName>
        <fullName evidence="1">Uncharacterized protein</fullName>
    </submittedName>
</protein>
<dbReference type="Proteomes" id="UP000214688">
    <property type="component" value="Chromosome"/>
</dbReference>
<evidence type="ECO:0000313" key="1">
    <source>
        <dbReference type="EMBL" id="ASS76650.1"/>
    </source>
</evidence>
<dbReference type="AlphaFoldDB" id="A0A223D589"/>
<dbReference type="EMBL" id="CP022657">
    <property type="protein sequence ID" value="ASS76650.1"/>
    <property type="molecule type" value="Genomic_DNA"/>
</dbReference>
<dbReference type="KEGG" id="tab:CIG75_17855"/>
<proteinExistence type="predicted"/>
<evidence type="ECO:0000313" key="2">
    <source>
        <dbReference type="Proteomes" id="UP000214688"/>
    </source>
</evidence>
<reference evidence="1 2" key="1">
    <citation type="journal article" date="2015" name="Int. J. Syst. Evol. Microbiol.">
        <title>Tumebacillus algifaecis sp. nov., isolated from decomposing algal scum.</title>
        <authorList>
            <person name="Wu Y.F."/>
            <person name="Zhang B."/>
            <person name="Xing P."/>
            <person name="Wu Q.L."/>
            <person name="Liu S.J."/>
        </authorList>
    </citation>
    <scope>NUCLEOTIDE SEQUENCE [LARGE SCALE GENOMIC DNA]</scope>
    <source>
        <strain evidence="1 2">THMBR28</strain>
    </source>
</reference>
<dbReference type="OrthoDB" id="7876310at2"/>
<sequence length="197" mass="22541">MFIFEEIEEDMKSYMEHKGMTSLDALAEAIRIHIDQWEIVLGIEGHDEEDVQATIQAGYEQFLKELEERGIHYDGRHTQPREEDDPIEVAESLMIGGPAIQGSISSYRKKDWYKIIPTASGHVKFEVINIPFGQSVMIHLTDSEGPTQLMFDLNSPSENELIFAQYLTKGRTYFVEVIPHMHGEGLPITYAIRTKNL</sequence>
<dbReference type="RefSeq" id="WP_094237879.1">
    <property type="nucleotide sequence ID" value="NZ_CP022657.1"/>
</dbReference>
<keyword evidence="2" id="KW-1185">Reference proteome</keyword>
<accession>A0A223D589</accession>
<name>A0A223D589_9BACL</name>
<gene>
    <name evidence="1" type="ORF">CIG75_17855</name>
</gene>
<dbReference type="Gene3D" id="2.60.120.380">
    <property type="match status" value="1"/>
</dbReference>
<organism evidence="1 2">
    <name type="scientific">Tumebacillus algifaecis</name>
    <dbReference type="NCBI Taxonomy" id="1214604"/>
    <lineage>
        <taxon>Bacteria</taxon>
        <taxon>Bacillati</taxon>
        <taxon>Bacillota</taxon>
        <taxon>Bacilli</taxon>
        <taxon>Bacillales</taxon>
        <taxon>Alicyclobacillaceae</taxon>
        <taxon>Tumebacillus</taxon>
    </lineage>
</organism>